<evidence type="ECO:0000313" key="3">
    <source>
        <dbReference type="EMBL" id="GBP31109.1"/>
    </source>
</evidence>
<keyword evidence="4" id="KW-1185">Reference proteome</keyword>
<dbReference type="STRING" id="151549.A0A4C1UXV3"/>
<dbReference type="InterPro" id="IPR029526">
    <property type="entry name" value="PGBD"/>
</dbReference>
<name>A0A4C1UXV3_EUMVA</name>
<dbReference type="PANTHER" id="PTHR47055">
    <property type="entry name" value="DDE_TNP_1_7 DOMAIN-CONTAINING PROTEIN"/>
    <property type="match status" value="1"/>
</dbReference>
<dbReference type="AlphaFoldDB" id="A0A4C1UXV3"/>
<proteinExistence type="predicted"/>
<dbReference type="Proteomes" id="UP000299102">
    <property type="component" value="Unassembled WGS sequence"/>
</dbReference>
<sequence>MDKDISLVRSKGTIKRLSNVKYKQVRTFIHRGGPIHNDIVLKSIFYSSRSDKEPRADPGRRGSLVAVVVRPHVRCITTAIDGPEHVCVRAGAPPALSASIGYEFAASKLPRICLPHSCRDRRLRGGSLGWLVCRGSIFPLSGSLLWQRRHQLTVMDPVKKKYKQALKISEIADYLQDLEDWSEEDLNDIEVAILPPDEVDEVTDIEEGPDDDMGVIPVSDVAGQVEFSCTIDNVDEDHPTESTSRTSKTVSWRKETQIFAGTADGLGSRVVKKLLVVCMDPSAHEVYFDNFFSSVQLLIHLKSQGFRATGTVRDNRTKKCPIMTKQEMKKKHRELPERVAEREAEQRRRGRSGCGLSPRRAGLRAAAPAAGGAGAPGGPGAAAMPGDTSSPSGVLISICQKNISIHFGSVG</sequence>
<dbReference type="InterPro" id="IPR052638">
    <property type="entry name" value="PiggyBac_TE-derived"/>
</dbReference>
<feature type="compositionally biased region" description="Gly residues" evidence="1">
    <location>
        <begin position="371"/>
        <end position="380"/>
    </location>
</feature>
<protein>
    <submittedName>
        <fullName evidence="3">PiggyBac transposable element-derived protein 1</fullName>
    </submittedName>
</protein>
<comment type="caution">
    <text evidence="3">The sequence shown here is derived from an EMBL/GenBank/DDBJ whole genome shotgun (WGS) entry which is preliminary data.</text>
</comment>
<evidence type="ECO:0000256" key="1">
    <source>
        <dbReference type="SAM" id="MobiDB-lite"/>
    </source>
</evidence>
<reference evidence="3 4" key="1">
    <citation type="journal article" date="2019" name="Commun. Biol.">
        <title>The bagworm genome reveals a unique fibroin gene that provides high tensile strength.</title>
        <authorList>
            <person name="Kono N."/>
            <person name="Nakamura H."/>
            <person name="Ohtoshi R."/>
            <person name="Tomita M."/>
            <person name="Numata K."/>
            <person name="Arakawa K."/>
        </authorList>
    </citation>
    <scope>NUCLEOTIDE SEQUENCE [LARGE SCALE GENOMIC DNA]</scope>
</reference>
<accession>A0A4C1UXV3</accession>
<dbReference type="EMBL" id="BGZK01000241">
    <property type="protein sequence ID" value="GBP31109.1"/>
    <property type="molecule type" value="Genomic_DNA"/>
</dbReference>
<gene>
    <name evidence="3" type="primary">PGBD1</name>
    <name evidence="3" type="ORF">EVAR_77405_1</name>
</gene>
<dbReference type="Pfam" id="PF13843">
    <property type="entry name" value="DDE_Tnp_1_7"/>
    <property type="match status" value="1"/>
</dbReference>
<dbReference type="PANTHER" id="PTHR47055:SF3">
    <property type="entry name" value="PHORBOL-ESTER_DAG-TYPE DOMAIN-CONTAINING PROTEIN"/>
    <property type="match status" value="1"/>
</dbReference>
<evidence type="ECO:0000313" key="4">
    <source>
        <dbReference type="Proteomes" id="UP000299102"/>
    </source>
</evidence>
<feature type="compositionally biased region" description="Basic and acidic residues" evidence="1">
    <location>
        <begin position="334"/>
        <end position="347"/>
    </location>
</feature>
<dbReference type="GO" id="GO:0043565">
    <property type="term" value="F:sequence-specific DNA binding"/>
    <property type="evidence" value="ECO:0007669"/>
    <property type="project" value="TreeGrafter"/>
</dbReference>
<organism evidence="3 4">
    <name type="scientific">Eumeta variegata</name>
    <name type="common">Bagworm moth</name>
    <name type="synonym">Eumeta japonica</name>
    <dbReference type="NCBI Taxonomy" id="151549"/>
    <lineage>
        <taxon>Eukaryota</taxon>
        <taxon>Metazoa</taxon>
        <taxon>Ecdysozoa</taxon>
        <taxon>Arthropoda</taxon>
        <taxon>Hexapoda</taxon>
        <taxon>Insecta</taxon>
        <taxon>Pterygota</taxon>
        <taxon>Neoptera</taxon>
        <taxon>Endopterygota</taxon>
        <taxon>Lepidoptera</taxon>
        <taxon>Glossata</taxon>
        <taxon>Ditrysia</taxon>
        <taxon>Tineoidea</taxon>
        <taxon>Psychidae</taxon>
        <taxon>Oiketicinae</taxon>
        <taxon>Eumeta</taxon>
    </lineage>
</organism>
<feature type="region of interest" description="Disordered" evidence="1">
    <location>
        <begin position="327"/>
        <end position="389"/>
    </location>
</feature>
<feature type="domain" description="PiggyBac transposable element-derived protein" evidence="2">
    <location>
        <begin position="265"/>
        <end position="331"/>
    </location>
</feature>
<dbReference type="OrthoDB" id="10057240at2759"/>
<evidence type="ECO:0000259" key="2">
    <source>
        <dbReference type="Pfam" id="PF13843"/>
    </source>
</evidence>
<feature type="compositionally biased region" description="Low complexity" evidence="1">
    <location>
        <begin position="358"/>
        <end position="370"/>
    </location>
</feature>